<dbReference type="GO" id="GO:0016832">
    <property type="term" value="F:aldehyde-lyase activity"/>
    <property type="evidence" value="ECO:0007669"/>
    <property type="project" value="TreeGrafter"/>
</dbReference>
<dbReference type="InterPro" id="IPR015813">
    <property type="entry name" value="Pyrv/PenolPyrv_kinase-like_dom"/>
</dbReference>
<dbReference type="EMBL" id="UINC01017535">
    <property type="protein sequence ID" value="SVA72809.1"/>
    <property type="molecule type" value="Genomic_DNA"/>
</dbReference>
<comment type="similarity">
    <text evidence="1">Belongs to the HpcH/HpaI aldolase family.</text>
</comment>
<keyword evidence="2" id="KW-0479">Metal-binding</keyword>
<dbReference type="AlphaFoldDB" id="A0A381Y6V5"/>
<feature type="domain" description="HpcH/HpaI aldolase/citrate lyase" evidence="4">
    <location>
        <begin position="19"/>
        <end position="241"/>
    </location>
</feature>
<dbReference type="PANTHER" id="PTHR30502">
    <property type="entry name" value="2-KETO-3-DEOXY-L-RHAMNONATE ALDOLASE"/>
    <property type="match status" value="1"/>
</dbReference>
<evidence type="ECO:0000256" key="2">
    <source>
        <dbReference type="ARBA" id="ARBA00022723"/>
    </source>
</evidence>
<dbReference type="GO" id="GO:0046872">
    <property type="term" value="F:metal ion binding"/>
    <property type="evidence" value="ECO:0007669"/>
    <property type="project" value="UniProtKB-KW"/>
</dbReference>
<dbReference type="InterPro" id="IPR050251">
    <property type="entry name" value="HpcH-HpaI_aldolase"/>
</dbReference>
<dbReference type="Gene3D" id="3.20.20.60">
    <property type="entry name" value="Phosphoenolpyruvate-binding domains"/>
    <property type="match status" value="1"/>
</dbReference>
<accession>A0A381Y6V5</accession>
<evidence type="ECO:0000256" key="3">
    <source>
        <dbReference type="ARBA" id="ARBA00023239"/>
    </source>
</evidence>
<dbReference type="SUPFAM" id="SSF51621">
    <property type="entry name" value="Phosphoenolpyruvate/pyruvate domain"/>
    <property type="match status" value="1"/>
</dbReference>
<organism evidence="5">
    <name type="scientific">marine metagenome</name>
    <dbReference type="NCBI Taxonomy" id="408172"/>
    <lineage>
        <taxon>unclassified sequences</taxon>
        <taxon>metagenomes</taxon>
        <taxon>ecological metagenomes</taxon>
    </lineage>
</organism>
<proteinExistence type="inferred from homology"/>
<evidence type="ECO:0000259" key="4">
    <source>
        <dbReference type="Pfam" id="PF03328"/>
    </source>
</evidence>
<dbReference type="Pfam" id="PF03328">
    <property type="entry name" value="HpcH_HpaI"/>
    <property type="match status" value="1"/>
</dbReference>
<sequence>MFDASPLREKINSGRPVLGTWNTLAAPLATEAMAVAGLDFQVVDLEHGPFLLDRVHEHVSACEGAGMCAPLVRIPTNADWMALQALDQGAHGVVVPHVADAASATKLASALRYQPSGGRGFTPFSKAGGFDNRDVNSHIERSNRGVVGVVIVESVEALEVAADIALVDGIDVVYFGAYDLSQALGYPGQPRHPAVVEAITEGVERVRAVDCCAGGFVPQDRSGIAELLEMGMGFITYDVDASILFRHLADLAEWFGGEVG</sequence>
<reference evidence="5" key="1">
    <citation type="submission" date="2018-05" db="EMBL/GenBank/DDBJ databases">
        <authorList>
            <person name="Lanie J.A."/>
            <person name="Ng W.-L."/>
            <person name="Kazmierczak K.M."/>
            <person name="Andrzejewski T.M."/>
            <person name="Davidsen T.M."/>
            <person name="Wayne K.J."/>
            <person name="Tettelin H."/>
            <person name="Glass J.I."/>
            <person name="Rusch D."/>
            <person name="Podicherti R."/>
            <person name="Tsui H.-C.T."/>
            <person name="Winkler M.E."/>
        </authorList>
    </citation>
    <scope>NUCLEOTIDE SEQUENCE</scope>
</reference>
<keyword evidence="3" id="KW-0456">Lyase</keyword>
<gene>
    <name evidence="5" type="ORF">METZ01_LOCUS125663</name>
</gene>
<dbReference type="GO" id="GO:0005737">
    <property type="term" value="C:cytoplasm"/>
    <property type="evidence" value="ECO:0007669"/>
    <property type="project" value="TreeGrafter"/>
</dbReference>
<evidence type="ECO:0000256" key="1">
    <source>
        <dbReference type="ARBA" id="ARBA00005568"/>
    </source>
</evidence>
<protein>
    <recommendedName>
        <fullName evidence="4">HpcH/HpaI aldolase/citrate lyase domain-containing protein</fullName>
    </recommendedName>
</protein>
<evidence type="ECO:0000313" key="5">
    <source>
        <dbReference type="EMBL" id="SVA72809.1"/>
    </source>
</evidence>
<dbReference type="PANTHER" id="PTHR30502:SF0">
    <property type="entry name" value="PHOSPHOENOLPYRUVATE CARBOXYLASE FAMILY PROTEIN"/>
    <property type="match status" value="1"/>
</dbReference>
<dbReference type="InterPro" id="IPR040442">
    <property type="entry name" value="Pyrv_kinase-like_dom_sf"/>
</dbReference>
<name>A0A381Y6V5_9ZZZZ</name>
<dbReference type="InterPro" id="IPR005000">
    <property type="entry name" value="Aldolase/citrate-lyase_domain"/>
</dbReference>